<reference evidence="3 4" key="1">
    <citation type="journal article" date="2017" name="G3 (Bethesda)">
        <title>First Draft Genome Sequence of the Pathogenic Fungus Lomentospora prolificans (Formerly Scedosporium prolificans).</title>
        <authorList>
            <person name="Luo R."/>
            <person name="Zimin A."/>
            <person name="Workman R."/>
            <person name="Fan Y."/>
            <person name="Pertea G."/>
            <person name="Grossman N."/>
            <person name="Wear M.P."/>
            <person name="Jia B."/>
            <person name="Miller H."/>
            <person name="Casadevall A."/>
            <person name="Timp W."/>
            <person name="Zhang S.X."/>
            <person name="Salzberg S.L."/>
        </authorList>
    </citation>
    <scope>NUCLEOTIDE SEQUENCE [LARGE SCALE GENOMIC DNA]</scope>
    <source>
        <strain evidence="3 4">JHH-5317</strain>
    </source>
</reference>
<gene>
    <name evidence="3" type="ORF">jhhlp_006317</name>
</gene>
<accession>A0A2N3N5K2</accession>
<dbReference type="InterPro" id="IPR001138">
    <property type="entry name" value="Zn2Cys6_DnaBD"/>
</dbReference>
<organism evidence="3 4">
    <name type="scientific">Lomentospora prolificans</name>
    <dbReference type="NCBI Taxonomy" id="41688"/>
    <lineage>
        <taxon>Eukaryota</taxon>
        <taxon>Fungi</taxon>
        <taxon>Dikarya</taxon>
        <taxon>Ascomycota</taxon>
        <taxon>Pezizomycotina</taxon>
        <taxon>Sordariomycetes</taxon>
        <taxon>Hypocreomycetidae</taxon>
        <taxon>Microascales</taxon>
        <taxon>Microascaceae</taxon>
        <taxon>Lomentospora</taxon>
    </lineage>
</organism>
<dbReference type="AlphaFoldDB" id="A0A2N3N5K2"/>
<comment type="caution">
    <text evidence="3">The sequence shown here is derived from an EMBL/GenBank/DDBJ whole genome shotgun (WGS) entry which is preliminary data.</text>
</comment>
<evidence type="ECO:0000256" key="1">
    <source>
        <dbReference type="ARBA" id="ARBA00023242"/>
    </source>
</evidence>
<evidence type="ECO:0000313" key="4">
    <source>
        <dbReference type="Proteomes" id="UP000233524"/>
    </source>
</evidence>
<name>A0A2N3N5K2_9PEZI</name>
<protein>
    <recommendedName>
        <fullName evidence="2">Zn(2)-C6 fungal-type domain-containing protein</fullName>
    </recommendedName>
</protein>
<evidence type="ECO:0000259" key="2">
    <source>
        <dbReference type="PROSITE" id="PS00463"/>
    </source>
</evidence>
<proteinExistence type="predicted"/>
<feature type="domain" description="Zn(2)-C6 fungal-type" evidence="2">
    <location>
        <begin position="15"/>
        <end position="49"/>
    </location>
</feature>
<dbReference type="PANTHER" id="PTHR35392:SF3">
    <property type="entry name" value="ZN(2)-C6 FUNGAL-TYPE DOMAIN-CONTAINING PROTEIN"/>
    <property type="match status" value="1"/>
</dbReference>
<keyword evidence="1" id="KW-0539">Nucleus</keyword>
<dbReference type="EMBL" id="NLAX01000701">
    <property type="protein sequence ID" value="PKS07709.1"/>
    <property type="molecule type" value="Genomic_DNA"/>
</dbReference>
<dbReference type="Proteomes" id="UP000233524">
    <property type="component" value="Unassembled WGS sequence"/>
</dbReference>
<dbReference type="InParanoid" id="A0A2N3N5K2"/>
<sequence>MSKQAIKDTKALGGACCACRYKKSMCPPNVDSPNSGPCLRCLKINPALCYRYSVNDASLYRKQERPYHLFSKRWKSMELVDIQDWVSDKVVTIVVSQVFLHAPYELKVGRFEPREGDMLEEVWYDGNVKKSFPIPPYAIVNMKEASQAIGKMTEACQHEYLSAIIQSGNGPRNGDFIWNTFLFAFKHISEIKDEDSQVLLRQAFRMWQACRLTSYPEAIVGSETLGLQQRVSDRASPWTNQFPIPPVMCAQLECILYSQFLEPWSKQIRTLLDKVLRKGSRTDWLSVYLTLFILLHSCGLLIERDYKYARQLGLKERYANPSAVMDHQRGAITLLAHFHIVLDGARPFRLAAQGLATSKKQQEFTPREQVFVASTYEKVRMMDFSTIRQVGDPKNVWYWLSQLYDEKWEPDKMG</sequence>
<dbReference type="PANTHER" id="PTHR35392">
    <property type="entry name" value="ZN(II)2CYS6 TRANSCRIPTION FACTOR (EUROFUNG)-RELATED-RELATED"/>
    <property type="match status" value="1"/>
</dbReference>
<evidence type="ECO:0000313" key="3">
    <source>
        <dbReference type="EMBL" id="PKS07709.1"/>
    </source>
</evidence>
<dbReference type="VEuPathDB" id="FungiDB:jhhlp_006317"/>
<dbReference type="GO" id="GO:0008270">
    <property type="term" value="F:zinc ion binding"/>
    <property type="evidence" value="ECO:0007669"/>
    <property type="project" value="InterPro"/>
</dbReference>
<dbReference type="OrthoDB" id="5362630at2759"/>
<dbReference type="STRING" id="41688.A0A2N3N5K2"/>
<keyword evidence="4" id="KW-1185">Reference proteome</keyword>
<dbReference type="InterPro" id="IPR052973">
    <property type="entry name" value="Fungal_sec-metab_reg_TF"/>
</dbReference>
<dbReference type="PROSITE" id="PS00463">
    <property type="entry name" value="ZN2_CY6_FUNGAL_1"/>
    <property type="match status" value="1"/>
</dbReference>
<dbReference type="GO" id="GO:0000981">
    <property type="term" value="F:DNA-binding transcription factor activity, RNA polymerase II-specific"/>
    <property type="evidence" value="ECO:0007669"/>
    <property type="project" value="InterPro"/>
</dbReference>